<keyword evidence="4" id="KW-1185">Reference proteome</keyword>
<organism evidence="3 4">
    <name type="scientific">Pleurostoma richardsiae</name>
    <dbReference type="NCBI Taxonomy" id="41990"/>
    <lineage>
        <taxon>Eukaryota</taxon>
        <taxon>Fungi</taxon>
        <taxon>Dikarya</taxon>
        <taxon>Ascomycota</taxon>
        <taxon>Pezizomycotina</taxon>
        <taxon>Sordariomycetes</taxon>
        <taxon>Sordariomycetidae</taxon>
        <taxon>Calosphaeriales</taxon>
        <taxon>Pleurostomataceae</taxon>
        <taxon>Pleurostoma</taxon>
    </lineage>
</organism>
<evidence type="ECO:0000313" key="4">
    <source>
        <dbReference type="Proteomes" id="UP001174694"/>
    </source>
</evidence>
<keyword evidence="2" id="KW-1133">Transmembrane helix</keyword>
<feature type="compositionally biased region" description="Low complexity" evidence="1">
    <location>
        <begin position="1"/>
        <end position="28"/>
    </location>
</feature>
<reference evidence="3" key="1">
    <citation type="submission" date="2022-07" db="EMBL/GenBank/DDBJ databases">
        <title>Fungi with potential for degradation of polypropylene.</title>
        <authorList>
            <person name="Gostincar C."/>
        </authorList>
    </citation>
    <scope>NUCLEOTIDE SEQUENCE</scope>
    <source>
        <strain evidence="3">EXF-13308</strain>
    </source>
</reference>
<evidence type="ECO:0000256" key="1">
    <source>
        <dbReference type="SAM" id="MobiDB-lite"/>
    </source>
</evidence>
<accession>A0AA38VTA7</accession>
<comment type="caution">
    <text evidence="3">The sequence shown here is derived from an EMBL/GenBank/DDBJ whole genome shotgun (WGS) entry which is preliminary data.</text>
</comment>
<proteinExistence type="predicted"/>
<feature type="region of interest" description="Disordered" evidence="1">
    <location>
        <begin position="1"/>
        <end position="52"/>
    </location>
</feature>
<gene>
    <name evidence="3" type="ORF">NKR23_g5753</name>
</gene>
<dbReference type="AlphaFoldDB" id="A0AA38VTA7"/>
<dbReference type="Proteomes" id="UP001174694">
    <property type="component" value="Unassembled WGS sequence"/>
</dbReference>
<dbReference type="EMBL" id="JANBVO010000016">
    <property type="protein sequence ID" value="KAJ9144554.1"/>
    <property type="molecule type" value="Genomic_DNA"/>
</dbReference>
<feature type="region of interest" description="Disordered" evidence="1">
    <location>
        <begin position="80"/>
        <end position="107"/>
    </location>
</feature>
<feature type="transmembrane region" description="Helical" evidence="2">
    <location>
        <begin position="54"/>
        <end position="73"/>
    </location>
</feature>
<keyword evidence="2" id="KW-0812">Transmembrane</keyword>
<evidence type="ECO:0000313" key="3">
    <source>
        <dbReference type="EMBL" id="KAJ9144554.1"/>
    </source>
</evidence>
<protein>
    <submittedName>
        <fullName evidence="3">Uncharacterized protein</fullName>
    </submittedName>
</protein>
<sequence>MLSRTAAALARNPAARRPLQQQRRLLATAKDDLTSQGKTSEFTKEGHRPKSSTGTYAIAAGATAFIAAGYFAMTGRPEKVGELSKKTDPSALKHMTPANGPQGSGRS</sequence>
<evidence type="ECO:0000256" key="2">
    <source>
        <dbReference type="SAM" id="Phobius"/>
    </source>
</evidence>
<keyword evidence="2" id="KW-0472">Membrane</keyword>
<name>A0AA38VTA7_9PEZI</name>